<dbReference type="AlphaFoldDB" id="A0A5C6YYG2"/>
<dbReference type="EMBL" id="VORT01000009">
    <property type="protein sequence ID" value="TXD72232.1"/>
    <property type="molecule type" value="Genomic_DNA"/>
</dbReference>
<dbReference type="InterPro" id="IPR053737">
    <property type="entry name" value="Type_II_TA_Toxin"/>
</dbReference>
<dbReference type="PANTHER" id="PTHR35810">
    <property type="entry name" value="CYTOPLASMIC PROTEIN-RELATED"/>
    <property type="match status" value="1"/>
</dbReference>
<evidence type="ECO:0000313" key="3">
    <source>
        <dbReference type="Proteomes" id="UP000321497"/>
    </source>
</evidence>
<comment type="caution">
    <text evidence="2">The sequence shown here is derived from an EMBL/GenBank/DDBJ whole genome shotgun (WGS) entry which is preliminary data.</text>
</comment>
<dbReference type="InterPro" id="IPR011204">
    <property type="entry name" value="Virulence_RhuM-like"/>
</dbReference>
<feature type="domain" description="Fido" evidence="1">
    <location>
        <begin position="181"/>
        <end position="328"/>
    </location>
</feature>
<dbReference type="SUPFAM" id="SSF140931">
    <property type="entry name" value="Fic-like"/>
    <property type="match status" value="1"/>
</dbReference>
<dbReference type="Gene3D" id="1.20.120.1870">
    <property type="entry name" value="Fic/DOC protein, Fido domain"/>
    <property type="match status" value="1"/>
</dbReference>
<name>A0A5C6YYG2_9FLAO</name>
<dbReference type="InterPro" id="IPR003812">
    <property type="entry name" value="Fido"/>
</dbReference>
<accession>A0A5C6YYG2</accession>
<dbReference type="Pfam" id="PF02661">
    <property type="entry name" value="Fic"/>
    <property type="match status" value="1"/>
</dbReference>
<reference evidence="2 3" key="1">
    <citation type="submission" date="2019-08" db="EMBL/GenBank/DDBJ databases">
        <title>Genome of Aequorivita antarctica SW49 (type strain).</title>
        <authorList>
            <person name="Bowman J.P."/>
        </authorList>
    </citation>
    <scope>NUCLEOTIDE SEQUENCE [LARGE SCALE GENOMIC DNA]</scope>
    <source>
        <strain evidence="2 3">SW49</strain>
    </source>
</reference>
<sequence length="328" mass="38148">MEPHKNISNSEIVVYQSDDKSIAFQVLLDENEDTVWATEQQIMELFGKARRTIGEHIKKIYEEKELDNKATWRESRQVQKEGKRKVERNISYYNLDVIISVGYRVKSQRGIEFRKWATKKLKEHLIKGYTLNEKRLKQLQQTIQLVNRTSKQISNKDEAQGLMEVLSDYSRALDILDDFDHQKLLKTVKHKPVIFSIDYNEAKKAIEQLRIKFGGSSLFGNEKDQSFKSSIAVIDQTFDGNDLYPSLEEKAANLLYLVVKNHSFTDGNKRIAAWLFIWYLAKNNFLYNEDGTKKIVNNTLVALTLMIAESNPAEKEMMINVVINLMKE</sequence>
<dbReference type="OrthoDB" id="9802752at2"/>
<dbReference type="InterPro" id="IPR036597">
    <property type="entry name" value="Fido-like_dom_sf"/>
</dbReference>
<organism evidence="2 3">
    <name type="scientific">Aequorivita antarctica</name>
    <dbReference type="NCBI Taxonomy" id="153266"/>
    <lineage>
        <taxon>Bacteria</taxon>
        <taxon>Pseudomonadati</taxon>
        <taxon>Bacteroidota</taxon>
        <taxon>Flavobacteriia</taxon>
        <taxon>Flavobacteriales</taxon>
        <taxon>Flavobacteriaceae</taxon>
        <taxon>Aequorivita</taxon>
    </lineage>
</organism>
<evidence type="ECO:0000313" key="2">
    <source>
        <dbReference type="EMBL" id="TXD72232.1"/>
    </source>
</evidence>
<dbReference type="PANTHER" id="PTHR35810:SF1">
    <property type="entry name" value="CYTOPLASMIC PROTEIN"/>
    <property type="match status" value="1"/>
</dbReference>
<keyword evidence="3" id="KW-1185">Reference proteome</keyword>
<gene>
    <name evidence="2" type="ORF">ESU54_12430</name>
</gene>
<dbReference type="Pfam" id="PF13310">
    <property type="entry name" value="Virulence_RhuM"/>
    <property type="match status" value="1"/>
</dbReference>
<protein>
    <submittedName>
        <fullName evidence="2">Fic/DOC family protein</fullName>
    </submittedName>
</protein>
<dbReference type="RefSeq" id="WP_111843989.1">
    <property type="nucleotide sequence ID" value="NZ_UEGI01000004.1"/>
</dbReference>
<dbReference type="PROSITE" id="PS51459">
    <property type="entry name" value="FIDO"/>
    <property type="match status" value="1"/>
</dbReference>
<dbReference type="Proteomes" id="UP000321497">
    <property type="component" value="Unassembled WGS sequence"/>
</dbReference>
<evidence type="ECO:0000259" key="1">
    <source>
        <dbReference type="PROSITE" id="PS51459"/>
    </source>
</evidence>
<proteinExistence type="predicted"/>